<dbReference type="CDD" id="cd16279">
    <property type="entry name" value="metallo-hydrolase-like_MBL-fold"/>
    <property type="match status" value="1"/>
</dbReference>
<dbReference type="OrthoDB" id="9781189at2"/>
<evidence type="ECO:0000313" key="2">
    <source>
        <dbReference type="EMBL" id="GAT61613.1"/>
    </source>
</evidence>
<dbReference type="Pfam" id="PF12706">
    <property type="entry name" value="Lactamase_B_2"/>
    <property type="match status" value="1"/>
</dbReference>
<dbReference type="SUPFAM" id="SSF56281">
    <property type="entry name" value="Metallo-hydrolase/oxidoreductase"/>
    <property type="match status" value="1"/>
</dbReference>
<organism evidence="2 3">
    <name type="scientific">Paludibacter jiangxiensis</name>
    <dbReference type="NCBI Taxonomy" id="681398"/>
    <lineage>
        <taxon>Bacteria</taxon>
        <taxon>Pseudomonadati</taxon>
        <taxon>Bacteroidota</taxon>
        <taxon>Bacteroidia</taxon>
        <taxon>Bacteroidales</taxon>
        <taxon>Paludibacteraceae</taxon>
        <taxon>Paludibacter</taxon>
    </lineage>
</organism>
<dbReference type="EMBL" id="BDCR01000001">
    <property type="protein sequence ID" value="GAT61613.1"/>
    <property type="molecule type" value="Genomic_DNA"/>
</dbReference>
<reference evidence="3" key="1">
    <citation type="submission" date="2016-04" db="EMBL/GenBank/DDBJ databases">
        <title>Draft genome sequence of Paludibacter jiangxiensis strain NM7.</title>
        <authorList>
            <person name="Qiu Y."/>
            <person name="Matsuura N."/>
            <person name="Ohashi A."/>
            <person name="Tourlousse M.D."/>
            <person name="Sekiguchi Y."/>
        </authorList>
    </citation>
    <scope>NUCLEOTIDE SEQUENCE [LARGE SCALE GENOMIC DNA]</scope>
    <source>
        <strain evidence="3">NM7</strain>
    </source>
</reference>
<dbReference type="InterPro" id="IPR036866">
    <property type="entry name" value="RibonucZ/Hydroxyglut_hydro"/>
</dbReference>
<sequence length="249" mass="28053">MEILFLGTGTSNGVPQLCCNCDTCASTDTRDKRLRASALISVNGKNILIDCGPDFRQQMLTHHITSLSAILLTHEHYDHVAGLDDVRSYRAVDVFAEERVNRALMKTMHYSFSANKYPGTPELKLHEISEYIPFEAAGVEVTPLRAMHAQLPILGFRIGNMAYVTDFKTLPEKTLDQLTGLDLLVMGTLRFKPHFSHLMVDESLTLINRLTPKQTYFTHMSHDMGLHELAEKELPPNVRLAYDGLKIKL</sequence>
<protein>
    <submittedName>
        <fullName evidence="2">Phosphoribosyl 1,2-cyclic phosphate phosphodiesterase</fullName>
    </submittedName>
</protein>
<accession>A0A170Y968</accession>
<comment type="caution">
    <text evidence="2">The sequence shown here is derived from an EMBL/GenBank/DDBJ whole genome shotgun (WGS) entry which is preliminary data.</text>
</comment>
<dbReference type="InterPro" id="IPR001279">
    <property type="entry name" value="Metallo-B-lactamas"/>
</dbReference>
<dbReference type="AlphaFoldDB" id="A0A170Y968"/>
<dbReference type="RefSeq" id="WP_068701163.1">
    <property type="nucleotide sequence ID" value="NZ_BDCR01000001.1"/>
</dbReference>
<gene>
    <name evidence="2" type="ORF">PJIAN_1193</name>
</gene>
<dbReference type="PANTHER" id="PTHR42663">
    <property type="entry name" value="HYDROLASE C777.06C-RELATED-RELATED"/>
    <property type="match status" value="1"/>
</dbReference>
<reference evidence="3" key="2">
    <citation type="journal article" date="2017" name="Genome Announc.">
        <title>Draft genome sequence of Paludibacter jiangxiensis NM7(T), a propionate-producing fermentative bacterium.</title>
        <authorList>
            <person name="Qiu Y.-L."/>
            <person name="Tourlousse D.M."/>
            <person name="Matsuura N."/>
            <person name="Ohashi A."/>
            <person name="Sekiguchi Y."/>
        </authorList>
    </citation>
    <scope>NUCLEOTIDE SEQUENCE [LARGE SCALE GENOMIC DNA]</scope>
    <source>
        <strain evidence="3">NM7</strain>
    </source>
</reference>
<dbReference type="Proteomes" id="UP000076586">
    <property type="component" value="Unassembled WGS sequence"/>
</dbReference>
<feature type="domain" description="Metallo-beta-lactamase" evidence="1">
    <location>
        <begin position="34"/>
        <end position="219"/>
    </location>
</feature>
<dbReference type="PANTHER" id="PTHR42663:SF6">
    <property type="entry name" value="HYDROLASE C777.06C-RELATED"/>
    <property type="match status" value="1"/>
</dbReference>
<evidence type="ECO:0000313" key="3">
    <source>
        <dbReference type="Proteomes" id="UP000076586"/>
    </source>
</evidence>
<name>A0A170Y968_9BACT</name>
<keyword evidence="3" id="KW-1185">Reference proteome</keyword>
<evidence type="ECO:0000259" key="1">
    <source>
        <dbReference type="SMART" id="SM00849"/>
    </source>
</evidence>
<dbReference type="STRING" id="681398.PJIAN_1193"/>
<dbReference type="Gene3D" id="3.60.15.10">
    <property type="entry name" value="Ribonuclease Z/Hydroxyacylglutathione hydrolase-like"/>
    <property type="match status" value="1"/>
</dbReference>
<proteinExistence type="predicted"/>
<dbReference type="SMART" id="SM00849">
    <property type="entry name" value="Lactamase_B"/>
    <property type="match status" value="1"/>
</dbReference>